<dbReference type="OrthoDB" id="1681166at2759"/>
<keyword evidence="4" id="KW-1185">Reference proteome</keyword>
<gene>
    <name evidence="3" type="ORF">DSL72_005315</name>
</gene>
<keyword evidence="1" id="KW-0862">Zinc</keyword>
<dbReference type="Proteomes" id="UP000672032">
    <property type="component" value="Chromosome 4"/>
</dbReference>
<proteinExistence type="predicted"/>
<sequence length="694" mass="80610">MPPPPRLTTQKERIEWAQAQWNSHQAIRRARLKFLTEKVGGEGGFDVITTRGDYATGEARLERKLLSLRNQKERKSIDAGKKSERWFTGKNMLGEDSPRDTIRLLGSLATANVGDEFIERYFNDADQDSAWLSRKQFEGHKADYPPWTSQNDDTSLNLQRFHTMVDVLAKDRNSPLLWKHLNAMFRLNGYLIKILRFIDENNACLGGQAALPDGSNIQEGPLKASWVLHWAWIRLLHYRSLSFGSKAHGIEQLKEILVIARAQLEEELRLAPVSTRRILEGLIQFETRLEGLTLFLEALATEFSKDSVPKPGAKRPYKRSDFDIDADRVGASWSQITQHRTPDPLGKTINPLGPLLLWSQLLDRAADFEDRNNRYYVEDHLFENRVISEDEHWELGQKLVSLHYTPEDIKERVPDAVKQQYVKALAKKVSQVNIDRRNFLLLRDWSKMRPWKQLYWVFDTVTTDSWREQIEDFYNTIEVLKAVPPNIPDGNEAAVLGFKPKVENDPESEPNLFTNVFPIHPIPSHDPEKYVGPYFGNCVYCLEDYQPGELWLRFFCDHFVHYNCGRDAWDNPGNPDFRCPLCRHVQSWQLHQVAGIVPEAIDLWDNVDLVDAVKYATHPIVQMEGTPWDDGEGFRELYWSSEAQHLNNSEMWDPEIPRNLHDEMAQMRNARRKRVMNARRARIERDKDYLTLAD</sequence>
<dbReference type="AlphaFoldDB" id="A0A8A3PFC1"/>
<reference evidence="3" key="1">
    <citation type="submission" date="2020-10" db="EMBL/GenBank/DDBJ databases">
        <title>Genome Sequence of Monilinia vaccinii-corymbosi Sheds Light on Mummy Berry Disease Infection of Blueberry and Mating Type.</title>
        <authorList>
            <person name="Yow A.G."/>
            <person name="Zhang Y."/>
            <person name="Bansal K."/>
            <person name="Eacker S.M."/>
            <person name="Sullivan S."/>
            <person name="Liachko I."/>
            <person name="Cubeta M.A."/>
            <person name="Rollins J.A."/>
            <person name="Ashrafi H."/>
        </authorList>
    </citation>
    <scope>NUCLEOTIDE SEQUENCE</scope>
    <source>
        <strain evidence="3">RL-1</strain>
    </source>
</reference>
<feature type="domain" description="RING-type" evidence="2">
    <location>
        <begin position="538"/>
        <end position="583"/>
    </location>
</feature>
<keyword evidence="1" id="KW-0863">Zinc-finger</keyword>
<evidence type="ECO:0000259" key="2">
    <source>
        <dbReference type="PROSITE" id="PS50089"/>
    </source>
</evidence>
<keyword evidence="1" id="KW-0479">Metal-binding</keyword>
<dbReference type="SUPFAM" id="SSF57850">
    <property type="entry name" value="RING/U-box"/>
    <property type="match status" value="1"/>
</dbReference>
<accession>A0A8A3PFC1</accession>
<evidence type="ECO:0000256" key="1">
    <source>
        <dbReference type="PROSITE-ProRule" id="PRU00175"/>
    </source>
</evidence>
<evidence type="ECO:0000313" key="4">
    <source>
        <dbReference type="Proteomes" id="UP000672032"/>
    </source>
</evidence>
<name>A0A8A3PFC1_9HELO</name>
<dbReference type="InterPro" id="IPR001841">
    <property type="entry name" value="Znf_RING"/>
</dbReference>
<dbReference type="PROSITE" id="PS50089">
    <property type="entry name" value="ZF_RING_2"/>
    <property type="match status" value="1"/>
</dbReference>
<dbReference type="InterPro" id="IPR013083">
    <property type="entry name" value="Znf_RING/FYVE/PHD"/>
</dbReference>
<dbReference type="Gene3D" id="3.30.40.10">
    <property type="entry name" value="Zinc/RING finger domain, C3HC4 (zinc finger)"/>
    <property type="match status" value="1"/>
</dbReference>
<evidence type="ECO:0000313" key="3">
    <source>
        <dbReference type="EMBL" id="QSZ33744.1"/>
    </source>
</evidence>
<dbReference type="EMBL" id="CP063408">
    <property type="protein sequence ID" value="QSZ33744.1"/>
    <property type="molecule type" value="Genomic_DNA"/>
</dbReference>
<organism evidence="3 4">
    <name type="scientific">Monilinia vaccinii-corymbosi</name>
    <dbReference type="NCBI Taxonomy" id="61207"/>
    <lineage>
        <taxon>Eukaryota</taxon>
        <taxon>Fungi</taxon>
        <taxon>Dikarya</taxon>
        <taxon>Ascomycota</taxon>
        <taxon>Pezizomycotina</taxon>
        <taxon>Leotiomycetes</taxon>
        <taxon>Helotiales</taxon>
        <taxon>Sclerotiniaceae</taxon>
        <taxon>Monilinia</taxon>
    </lineage>
</organism>
<protein>
    <recommendedName>
        <fullName evidence="2">RING-type domain-containing protein</fullName>
    </recommendedName>
</protein>
<dbReference type="GO" id="GO:0008270">
    <property type="term" value="F:zinc ion binding"/>
    <property type="evidence" value="ECO:0007669"/>
    <property type="project" value="UniProtKB-KW"/>
</dbReference>